<protein>
    <submittedName>
        <fullName evidence="1">Uncharacterized protein</fullName>
    </submittedName>
</protein>
<evidence type="ECO:0000313" key="1">
    <source>
        <dbReference type="EMBL" id="GFJ83016.1"/>
    </source>
</evidence>
<reference evidence="1 2" key="1">
    <citation type="submission" date="2020-03" db="EMBL/GenBank/DDBJ databases">
        <title>Whole genome shotgun sequence of Phytohabitans houttuyneae NBRC 108639.</title>
        <authorList>
            <person name="Komaki H."/>
            <person name="Tamura T."/>
        </authorList>
    </citation>
    <scope>NUCLEOTIDE SEQUENCE [LARGE SCALE GENOMIC DNA]</scope>
    <source>
        <strain evidence="1 2">NBRC 108639</strain>
    </source>
</reference>
<proteinExistence type="predicted"/>
<gene>
    <name evidence="1" type="ORF">Phou_071960</name>
</gene>
<dbReference type="Proteomes" id="UP000482800">
    <property type="component" value="Unassembled WGS sequence"/>
</dbReference>
<accession>A0A6V8KM40</accession>
<sequence length="60" mass="6601">MRRASCRDSSCTTTAPGYASHAAVPARYGVAVIPHRAFRQWVTPDLPLYGNDHERGDFAP</sequence>
<organism evidence="1 2">
    <name type="scientific">Phytohabitans houttuyneae</name>
    <dbReference type="NCBI Taxonomy" id="1076126"/>
    <lineage>
        <taxon>Bacteria</taxon>
        <taxon>Bacillati</taxon>
        <taxon>Actinomycetota</taxon>
        <taxon>Actinomycetes</taxon>
        <taxon>Micromonosporales</taxon>
        <taxon>Micromonosporaceae</taxon>
    </lineage>
</organism>
<keyword evidence="2" id="KW-1185">Reference proteome</keyword>
<evidence type="ECO:0000313" key="2">
    <source>
        <dbReference type="Proteomes" id="UP000482800"/>
    </source>
</evidence>
<dbReference type="EMBL" id="BLPF01000002">
    <property type="protein sequence ID" value="GFJ83016.1"/>
    <property type="molecule type" value="Genomic_DNA"/>
</dbReference>
<name>A0A6V8KM40_9ACTN</name>
<reference evidence="1 2" key="2">
    <citation type="submission" date="2020-03" db="EMBL/GenBank/DDBJ databases">
        <authorList>
            <person name="Ichikawa N."/>
            <person name="Kimura A."/>
            <person name="Kitahashi Y."/>
            <person name="Uohara A."/>
        </authorList>
    </citation>
    <scope>NUCLEOTIDE SEQUENCE [LARGE SCALE GENOMIC DNA]</scope>
    <source>
        <strain evidence="1 2">NBRC 108639</strain>
    </source>
</reference>
<dbReference type="AlphaFoldDB" id="A0A6V8KM40"/>
<comment type="caution">
    <text evidence="1">The sequence shown here is derived from an EMBL/GenBank/DDBJ whole genome shotgun (WGS) entry which is preliminary data.</text>
</comment>